<dbReference type="GO" id="GO:0009003">
    <property type="term" value="F:signal peptidase activity"/>
    <property type="evidence" value="ECO:0007669"/>
    <property type="project" value="UniProtKB-EC"/>
</dbReference>
<dbReference type="NCBIfam" id="TIGR02227">
    <property type="entry name" value="sigpep_I_bact"/>
    <property type="match status" value="1"/>
</dbReference>
<comment type="catalytic activity">
    <reaction evidence="1 7">
        <text>Cleavage of hydrophobic, N-terminal signal or leader sequences from secreted and periplasmic proteins.</text>
        <dbReference type="EC" id="3.4.21.89"/>
    </reaction>
</comment>
<dbReference type="InterPro" id="IPR019757">
    <property type="entry name" value="Pept_S26A_signal_pept_1_Lys-AS"/>
</dbReference>
<reference evidence="9" key="2">
    <citation type="journal article" date="2021" name="PeerJ">
        <title>Extensive microbial diversity within the chicken gut microbiome revealed by metagenomics and culture.</title>
        <authorList>
            <person name="Gilroy R."/>
            <person name="Ravi A."/>
            <person name="Getino M."/>
            <person name="Pursley I."/>
            <person name="Horton D.L."/>
            <person name="Alikhan N.F."/>
            <person name="Baker D."/>
            <person name="Gharbi K."/>
            <person name="Hall N."/>
            <person name="Watson M."/>
            <person name="Adriaenssens E.M."/>
            <person name="Foster-Nyarko E."/>
            <person name="Jarju S."/>
            <person name="Secka A."/>
            <person name="Antonio M."/>
            <person name="Oren A."/>
            <person name="Chaudhuri R.R."/>
            <person name="La Ragione R."/>
            <person name="Hildebrand F."/>
            <person name="Pallen M.J."/>
        </authorList>
    </citation>
    <scope>NUCLEOTIDE SEQUENCE</scope>
    <source>
        <strain evidence="9">F6-4510</strain>
    </source>
</reference>
<dbReference type="SUPFAM" id="SSF51306">
    <property type="entry name" value="LexA/Signal peptidase"/>
    <property type="match status" value="1"/>
</dbReference>
<gene>
    <name evidence="9" type="primary">lepB</name>
    <name evidence="9" type="ORF">IAC55_06115</name>
</gene>
<protein>
    <recommendedName>
        <fullName evidence="4 7">Signal peptidase I</fullName>
        <ecNumber evidence="4 7">3.4.21.89</ecNumber>
    </recommendedName>
</protein>
<dbReference type="Pfam" id="PF10502">
    <property type="entry name" value="Peptidase_S26"/>
    <property type="match status" value="1"/>
</dbReference>
<dbReference type="PANTHER" id="PTHR43390:SF1">
    <property type="entry name" value="CHLOROPLAST PROCESSING PEPTIDASE"/>
    <property type="match status" value="1"/>
</dbReference>
<evidence type="ECO:0000313" key="9">
    <source>
        <dbReference type="EMBL" id="MBO8434877.1"/>
    </source>
</evidence>
<dbReference type="InterPro" id="IPR019758">
    <property type="entry name" value="Pept_S26A_signal_pept_1_CS"/>
</dbReference>
<feature type="domain" description="Peptidase S26" evidence="8">
    <location>
        <begin position="10"/>
        <end position="169"/>
    </location>
</feature>
<evidence type="ECO:0000256" key="1">
    <source>
        <dbReference type="ARBA" id="ARBA00000677"/>
    </source>
</evidence>
<keyword evidence="5 7" id="KW-0378">Hydrolase</keyword>
<feature type="active site" evidence="6">
    <location>
        <position position="40"/>
    </location>
</feature>
<reference evidence="9" key="1">
    <citation type="submission" date="2020-10" db="EMBL/GenBank/DDBJ databases">
        <authorList>
            <person name="Gilroy R."/>
        </authorList>
    </citation>
    <scope>NUCLEOTIDE SEQUENCE</scope>
    <source>
        <strain evidence="9">F6-4510</strain>
    </source>
</reference>
<dbReference type="EMBL" id="JADIMX010000115">
    <property type="protein sequence ID" value="MBO8434877.1"/>
    <property type="molecule type" value="Genomic_DNA"/>
</dbReference>
<dbReference type="PRINTS" id="PR00727">
    <property type="entry name" value="LEADERPTASE"/>
</dbReference>
<evidence type="ECO:0000259" key="8">
    <source>
        <dbReference type="Pfam" id="PF10502"/>
    </source>
</evidence>
<dbReference type="InterPro" id="IPR019533">
    <property type="entry name" value="Peptidase_S26"/>
</dbReference>
<organism evidence="9 10">
    <name type="scientific">Candidatus Fimicola merdigallinarum</name>
    <dbReference type="NCBI Taxonomy" id="2840819"/>
    <lineage>
        <taxon>Bacteria</taxon>
        <taxon>Bacillati</taxon>
        <taxon>Bacillota</taxon>
        <taxon>Clostridia</taxon>
        <taxon>Lachnospirales</taxon>
        <taxon>Lachnospiraceae</taxon>
        <taxon>Lachnospiraceae incertae sedis</taxon>
        <taxon>Candidatus Fimicola</taxon>
    </lineage>
</organism>
<evidence type="ECO:0000256" key="7">
    <source>
        <dbReference type="RuleBase" id="RU362042"/>
    </source>
</evidence>
<dbReference type="PANTHER" id="PTHR43390">
    <property type="entry name" value="SIGNAL PEPTIDASE I"/>
    <property type="match status" value="1"/>
</dbReference>
<accession>A0A9D9DXN8</accession>
<dbReference type="PROSITE" id="PS00760">
    <property type="entry name" value="SPASE_I_2"/>
    <property type="match status" value="1"/>
</dbReference>
<dbReference type="Proteomes" id="UP000823611">
    <property type="component" value="Unassembled WGS sequence"/>
</dbReference>
<dbReference type="AlphaFoldDB" id="A0A9D9DXN8"/>
<comment type="subcellular location">
    <subcellularLocation>
        <location evidence="2">Cell membrane</location>
        <topology evidence="2">Single-pass type II membrane protein</topology>
    </subcellularLocation>
    <subcellularLocation>
        <location evidence="7">Membrane</location>
        <topology evidence="7">Single-pass type II membrane protein</topology>
    </subcellularLocation>
</comment>
<name>A0A9D9DXN8_9FIRM</name>
<evidence type="ECO:0000256" key="5">
    <source>
        <dbReference type="ARBA" id="ARBA00022801"/>
    </source>
</evidence>
<dbReference type="InterPro" id="IPR036286">
    <property type="entry name" value="LexA/Signal_pep-like_sf"/>
</dbReference>
<dbReference type="GO" id="GO:0004252">
    <property type="term" value="F:serine-type endopeptidase activity"/>
    <property type="evidence" value="ECO:0007669"/>
    <property type="project" value="InterPro"/>
</dbReference>
<keyword evidence="7" id="KW-0645">Protease</keyword>
<sequence length="176" mass="19996">MSSTVKNEILSWIKTIVFAVVLALLINRFVIVNATVPTGSMETTIMPNDRIVALRLSYVFGEPQRGDIAVFEYPDDPTHKTLYVKRVIGLPGDTVEILAGKVYINGELNESVDEHIKETYIGDYGPYVVPEDCYFMMGDNRNNSLDSRFWENKFVEKDAMLGKVIFKYYPGVKILE</sequence>
<evidence type="ECO:0000256" key="3">
    <source>
        <dbReference type="ARBA" id="ARBA00009370"/>
    </source>
</evidence>
<evidence type="ECO:0000256" key="2">
    <source>
        <dbReference type="ARBA" id="ARBA00004401"/>
    </source>
</evidence>
<evidence type="ECO:0000256" key="6">
    <source>
        <dbReference type="PIRSR" id="PIRSR600223-1"/>
    </source>
</evidence>
<comment type="caution">
    <text evidence="9">The sequence shown here is derived from an EMBL/GenBank/DDBJ whole genome shotgun (WGS) entry which is preliminary data.</text>
</comment>
<dbReference type="GO" id="GO:0006465">
    <property type="term" value="P:signal peptide processing"/>
    <property type="evidence" value="ECO:0007669"/>
    <property type="project" value="InterPro"/>
</dbReference>
<dbReference type="Gene3D" id="2.10.109.10">
    <property type="entry name" value="Umud Fragment, subunit A"/>
    <property type="match status" value="1"/>
</dbReference>
<dbReference type="EC" id="3.4.21.89" evidence="4 7"/>
<evidence type="ECO:0000313" key="10">
    <source>
        <dbReference type="Proteomes" id="UP000823611"/>
    </source>
</evidence>
<dbReference type="CDD" id="cd06530">
    <property type="entry name" value="S26_SPase_I"/>
    <property type="match status" value="1"/>
</dbReference>
<proteinExistence type="inferred from homology"/>
<comment type="similarity">
    <text evidence="3 7">Belongs to the peptidase S26 family.</text>
</comment>
<feature type="active site" evidence="6">
    <location>
        <position position="85"/>
    </location>
</feature>
<dbReference type="GO" id="GO:0005886">
    <property type="term" value="C:plasma membrane"/>
    <property type="evidence" value="ECO:0007669"/>
    <property type="project" value="UniProtKB-SubCell"/>
</dbReference>
<evidence type="ECO:0000256" key="4">
    <source>
        <dbReference type="ARBA" id="ARBA00013208"/>
    </source>
</evidence>
<dbReference type="InterPro" id="IPR000223">
    <property type="entry name" value="Pept_S26A_signal_pept_1"/>
</dbReference>
<dbReference type="PROSITE" id="PS00761">
    <property type="entry name" value="SPASE_I_3"/>
    <property type="match status" value="1"/>
</dbReference>